<dbReference type="OrthoDB" id="2322499at2759"/>
<dbReference type="InParanoid" id="A0A0H2RNU1"/>
<evidence type="ECO:0000313" key="3">
    <source>
        <dbReference type="Proteomes" id="UP000053477"/>
    </source>
</evidence>
<sequence>MELRKRLKRMHADAFEGAEASNASTPSEVVVARRKSVKRRRKAPTSGKGSLLLEMPTEIIMEIACYAFPEDLLNLARTSEGLRGLLMSKSSQHAWKSALAIYNFPNCPPDLNEPQFIELLLGKGCSFCPETRARKILTELRVRACKECSKEHIVTIDEVIRKRRKKLPDNVDMYTMVPNFRSGVGIATSKTVGADLKRVLDEVDALRSRPKKLKEYVKEREQFTEACYASSRIITPWLRDASRQKDRSDAQLMTERRTKITERLQALGYKNEDLNTRFDSYGEHWTQKWRDLLDQTRPLTERVWQNIKPQLEEIIRLRRQHAGHRFQAERRAIRQREMIGCFTKFRPQLRKIPYRKLFRQSDFSALTVVKGLIEEDGCRIQITRERWNLVANALFEEVPKLLKVMETDCLEIIGKAVEEASKSIGARLYLWGNDDAEKEEDIVPSPLLSAASLFHRSHGLGSSILYSYSKILRERAGVLPEFEIYCTAWSEELFTSEGQVVTTAYQLLKHLQLPPNTTMAYMLSCGSTFKCQQCPYGRGALYMSWPELVQHFIEENELFQKLTNANVKRKALIPLRNDHDLALIAPEPLVTRVPTVTVELLPTSETGNRYSELSNSWGKKVVYGACIQEDSDDFFSAKKQECNLCRKLDSSVERVPVQYMPLHMRAKHGTDLKGNLLTEGDEMED</sequence>
<evidence type="ECO:0000259" key="1">
    <source>
        <dbReference type="PROSITE" id="PS50181"/>
    </source>
</evidence>
<dbReference type="Proteomes" id="UP000053477">
    <property type="component" value="Unassembled WGS sequence"/>
</dbReference>
<organism evidence="2 3">
    <name type="scientific">Schizopora paradoxa</name>
    <dbReference type="NCBI Taxonomy" id="27342"/>
    <lineage>
        <taxon>Eukaryota</taxon>
        <taxon>Fungi</taxon>
        <taxon>Dikarya</taxon>
        <taxon>Basidiomycota</taxon>
        <taxon>Agaricomycotina</taxon>
        <taxon>Agaricomycetes</taxon>
        <taxon>Hymenochaetales</taxon>
        <taxon>Schizoporaceae</taxon>
        <taxon>Schizopora</taxon>
    </lineage>
</organism>
<dbReference type="AlphaFoldDB" id="A0A0H2RNU1"/>
<dbReference type="InterPro" id="IPR001810">
    <property type="entry name" value="F-box_dom"/>
</dbReference>
<reference evidence="2 3" key="1">
    <citation type="submission" date="2015-04" db="EMBL/GenBank/DDBJ databases">
        <title>Complete genome sequence of Schizopora paradoxa KUC8140, a cosmopolitan wood degrader in East Asia.</title>
        <authorList>
            <consortium name="DOE Joint Genome Institute"/>
            <person name="Min B."/>
            <person name="Park H."/>
            <person name="Jang Y."/>
            <person name="Kim J.-J."/>
            <person name="Kim K.H."/>
            <person name="Pangilinan J."/>
            <person name="Lipzen A."/>
            <person name="Riley R."/>
            <person name="Grigoriev I.V."/>
            <person name="Spatafora J.W."/>
            <person name="Choi I.-G."/>
        </authorList>
    </citation>
    <scope>NUCLEOTIDE SEQUENCE [LARGE SCALE GENOMIC DNA]</scope>
    <source>
        <strain evidence="2 3">KUC8140</strain>
    </source>
</reference>
<name>A0A0H2RNU1_9AGAM</name>
<keyword evidence="3" id="KW-1185">Reference proteome</keyword>
<accession>A0A0H2RNU1</accession>
<dbReference type="STRING" id="27342.A0A0H2RNU1"/>
<protein>
    <recommendedName>
        <fullName evidence="1">F-box domain-containing protein</fullName>
    </recommendedName>
</protein>
<feature type="domain" description="F-box" evidence="1">
    <location>
        <begin position="49"/>
        <end position="98"/>
    </location>
</feature>
<dbReference type="EMBL" id="KQ086204">
    <property type="protein sequence ID" value="KLO06471.1"/>
    <property type="molecule type" value="Genomic_DNA"/>
</dbReference>
<dbReference type="SUPFAM" id="SSF81383">
    <property type="entry name" value="F-box domain"/>
    <property type="match status" value="1"/>
</dbReference>
<gene>
    <name evidence="2" type="ORF">SCHPADRAFT_1002334</name>
</gene>
<evidence type="ECO:0000313" key="2">
    <source>
        <dbReference type="EMBL" id="KLO06471.1"/>
    </source>
</evidence>
<proteinExistence type="predicted"/>
<dbReference type="PROSITE" id="PS50181">
    <property type="entry name" value="FBOX"/>
    <property type="match status" value="1"/>
</dbReference>
<dbReference type="InterPro" id="IPR036047">
    <property type="entry name" value="F-box-like_dom_sf"/>
</dbReference>